<feature type="compositionally biased region" description="Basic and acidic residues" evidence="1">
    <location>
        <begin position="380"/>
        <end position="408"/>
    </location>
</feature>
<feature type="region of interest" description="Disordered" evidence="1">
    <location>
        <begin position="237"/>
        <end position="583"/>
    </location>
</feature>
<feature type="compositionally biased region" description="Basic and acidic residues" evidence="1">
    <location>
        <begin position="541"/>
        <end position="563"/>
    </location>
</feature>
<gene>
    <name evidence="2" type="ORF">CALMAC_LOCUS3977</name>
</gene>
<feature type="compositionally biased region" description="Basic and acidic residues" evidence="1">
    <location>
        <begin position="460"/>
        <end position="490"/>
    </location>
</feature>
<evidence type="ECO:0000313" key="3">
    <source>
        <dbReference type="Proteomes" id="UP000410492"/>
    </source>
</evidence>
<reference evidence="2 3" key="1">
    <citation type="submission" date="2019-01" db="EMBL/GenBank/DDBJ databases">
        <authorList>
            <person name="Sayadi A."/>
        </authorList>
    </citation>
    <scope>NUCLEOTIDE SEQUENCE [LARGE SCALE GENOMIC DNA]</scope>
</reference>
<evidence type="ECO:0000313" key="2">
    <source>
        <dbReference type="EMBL" id="VEN39448.1"/>
    </source>
</evidence>
<sequence>MSINLALKNIRRMQAYYSVDEDWNGDPAESTVYLMHQTAHQMTLPRPSGGGNREGGREKSPEVQRFNRYPDSKTLPYEEDEYRQSTTSLREETHKYLEQPVTKYTTNKFIERQKSFDKKKVFQRQKSFGELELKSRVSKSLDKEKYFDSLPDKYYYQNSGRELDREDKFDGYCEEEILDRYSEKKYISRGDRDKNGKYYEDDGFDENIKYRTKHVEYDKKSPSQRYSYDDAEYFHEYRREEISRPVPKTRQKYPKDHYNDQSGYDSEIKVSRPKSDDSRYYTDQEPVKPRSTNNDYNRGYSRSEIREEWSKQSQEHFDSNSMGMRNGRYRQRSPDSHVDEVKAPQDRFKDAKEKFLLMERERLEKERSLKRPESPISPVRRYDNHSRPNYDDRYYDSRRDREHEEVQLRPKPAPRQRVEADEPPVRYRERNSREREAPVERYRHTDKLDPKRRSMYSLIEEERRKNSSEIAKELKRRSYMEGRTFEEDPRSAYPRGHYQDLQDSGGFADIHSKPGMDQERADPKFTKNQKVTKNAAGYRHSYAEPKLRTDKSGGKKHFAEVLHRTNSTAGGNGRVGIASLHPY</sequence>
<evidence type="ECO:0000256" key="1">
    <source>
        <dbReference type="SAM" id="MobiDB-lite"/>
    </source>
</evidence>
<feature type="compositionally biased region" description="Basic and acidic residues" evidence="1">
    <location>
        <begin position="301"/>
        <end position="318"/>
    </location>
</feature>
<organism evidence="2 3">
    <name type="scientific">Callosobruchus maculatus</name>
    <name type="common">Southern cowpea weevil</name>
    <name type="synonym">Pulse bruchid</name>
    <dbReference type="NCBI Taxonomy" id="64391"/>
    <lineage>
        <taxon>Eukaryota</taxon>
        <taxon>Metazoa</taxon>
        <taxon>Ecdysozoa</taxon>
        <taxon>Arthropoda</taxon>
        <taxon>Hexapoda</taxon>
        <taxon>Insecta</taxon>
        <taxon>Pterygota</taxon>
        <taxon>Neoptera</taxon>
        <taxon>Endopterygota</taxon>
        <taxon>Coleoptera</taxon>
        <taxon>Polyphaga</taxon>
        <taxon>Cucujiformia</taxon>
        <taxon>Chrysomeloidea</taxon>
        <taxon>Chrysomelidae</taxon>
        <taxon>Bruchinae</taxon>
        <taxon>Bruchini</taxon>
        <taxon>Callosobruchus</taxon>
    </lineage>
</organism>
<name>A0A653BV03_CALMS</name>
<dbReference type="Proteomes" id="UP000410492">
    <property type="component" value="Unassembled WGS sequence"/>
</dbReference>
<feature type="compositionally biased region" description="Basic and acidic residues" evidence="1">
    <location>
        <begin position="332"/>
        <end position="373"/>
    </location>
</feature>
<dbReference type="EMBL" id="CAACVG010005562">
    <property type="protein sequence ID" value="VEN39448.1"/>
    <property type="molecule type" value="Genomic_DNA"/>
</dbReference>
<feature type="compositionally biased region" description="Basic and acidic residues" evidence="1">
    <location>
        <begin position="510"/>
        <end position="525"/>
    </location>
</feature>
<accession>A0A653BV03</accession>
<feature type="compositionally biased region" description="Basic and acidic residues" evidence="1">
    <location>
        <begin position="266"/>
        <end position="288"/>
    </location>
</feature>
<keyword evidence="3" id="KW-1185">Reference proteome</keyword>
<feature type="compositionally biased region" description="Basic and acidic residues" evidence="1">
    <location>
        <begin position="416"/>
        <end position="452"/>
    </location>
</feature>
<proteinExistence type="predicted"/>
<feature type="region of interest" description="Disordered" evidence="1">
    <location>
        <begin position="42"/>
        <end position="94"/>
    </location>
</feature>
<feature type="region of interest" description="Disordered" evidence="1">
    <location>
        <begin position="184"/>
        <end position="203"/>
    </location>
</feature>
<dbReference type="OrthoDB" id="9994380at2759"/>
<protein>
    <submittedName>
        <fullName evidence="2">Uncharacterized protein</fullName>
    </submittedName>
</protein>
<dbReference type="AlphaFoldDB" id="A0A653BV03"/>